<name>A0ABW1A290_9ACTN</name>
<evidence type="ECO:0000313" key="2">
    <source>
        <dbReference type="Proteomes" id="UP001596074"/>
    </source>
</evidence>
<sequence length="58" mass="6316">MSDAERARVGRKAAAFDRLMRNLGTESDPFRGNPDEVDEALEILAEPVPEPDSNSGSK</sequence>
<keyword evidence="2" id="KW-1185">Reference proteome</keyword>
<dbReference type="EMBL" id="JBHSON010000033">
    <property type="protein sequence ID" value="MFC5748581.1"/>
    <property type="molecule type" value="Genomic_DNA"/>
</dbReference>
<accession>A0ABW1A290</accession>
<dbReference type="Proteomes" id="UP001596074">
    <property type="component" value="Unassembled WGS sequence"/>
</dbReference>
<organism evidence="1 2">
    <name type="scientific">Actinomadura rugatobispora</name>
    <dbReference type="NCBI Taxonomy" id="1994"/>
    <lineage>
        <taxon>Bacteria</taxon>
        <taxon>Bacillati</taxon>
        <taxon>Actinomycetota</taxon>
        <taxon>Actinomycetes</taxon>
        <taxon>Streptosporangiales</taxon>
        <taxon>Thermomonosporaceae</taxon>
        <taxon>Actinomadura</taxon>
    </lineage>
</organism>
<protein>
    <submittedName>
        <fullName evidence="1">Uncharacterized protein</fullName>
    </submittedName>
</protein>
<dbReference type="RefSeq" id="WP_378284255.1">
    <property type="nucleotide sequence ID" value="NZ_JBHSON010000033.1"/>
</dbReference>
<gene>
    <name evidence="1" type="ORF">ACFPZN_23450</name>
</gene>
<evidence type="ECO:0000313" key="1">
    <source>
        <dbReference type="EMBL" id="MFC5748581.1"/>
    </source>
</evidence>
<reference evidence="2" key="1">
    <citation type="journal article" date="2019" name="Int. J. Syst. Evol. Microbiol.">
        <title>The Global Catalogue of Microorganisms (GCM) 10K type strain sequencing project: providing services to taxonomists for standard genome sequencing and annotation.</title>
        <authorList>
            <consortium name="The Broad Institute Genomics Platform"/>
            <consortium name="The Broad Institute Genome Sequencing Center for Infectious Disease"/>
            <person name="Wu L."/>
            <person name="Ma J."/>
        </authorList>
    </citation>
    <scope>NUCLEOTIDE SEQUENCE [LARGE SCALE GENOMIC DNA]</scope>
    <source>
        <strain evidence="2">KCTC 42087</strain>
    </source>
</reference>
<proteinExistence type="predicted"/>
<comment type="caution">
    <text evidence="1">The sequence shown here is derived from an EMBL/GenBank/DDBJ whole genome shotgun (WGS) entry which is preliminary data.</text>
</comment>